<evidence type="ECO:0000313" key="4">
    <source>
        <dbReference type="Proteomes" id="UP000023152"/>
    </source>
</evidence>
<keyword evidence="4" id="KW-1185">Reference proteome</keyword>
<accession>X6MBK9</accession>
<comment type="caution">
    <text evidence="3">The sequence shown here is derived from an EMBL/GenBank/DDBJ whole genome shotgun (WGS) entry which is preliminary data.</text>
</comment>
<dbReference type="PANTHER" id="PTHR23074:SF83">
    <property type="entry name" value="VACUOLAR PROTEIN SORTING-ASSOCIATED PROTEIN 4A"/>
    <property type="match status" value="1"/>
</dbReference>
<dbReference type="GO" id="GO:0005524">
    <property type="term" value="F:ATP binding"/>
    <property type="evidence" value="ECO:0007669"/>
    <property type="project" value="UniProtKB-KW"/>
</dbReference>
<reference evidence="3 4" key="1">
    <citation type="journal article" date="2013" name="Curr. Biol.">
        <title>The Genome of the Foraminiferan Reticulomyxa filosa.</title>
        <authorList>
            <person name="Glockner G."/>
            <person name="Hulsmann N."/>
            <person name="Schleicher M."/>
            <person name="Noegel A.A."/>
            <person name="Eichinger L."/>
            <person name="Gallinger C."/>
            <person name="Pawlowski J."/>
            <person name="Sierra R."/>
            <person name="Euteneuer U."/>
            <person name="Pillet L."/>
            <person name="Moustafa A."/>
            <person name="Platzer M."/>
            <person name="Groth M."/>
            <person name="Szafranski K."/>
            <person name="Schliwa M."/>
        </authorList>
    </citation>
    <scope>NUCLEOTIDE SEQUENCE [LARGE SCALE GENOMIC DNA]</scope>
</reference>
<dbReference type="InterPro" id="IPR050304">
    <property type="entry name" value="MT-severing_AAA_ATPase"/>
</dbReference>
<feature type="non-terminal residue" evidence="3">
    <location>
        <position position="113"/>
    </location>
</feature>
<proteinExistence type="inferred from homology"/>
<name>X6MBK9_RETFI</name>
<evidence type="ECO:0000256" key="1">
    <source>
        <dbReference type="RuleBase" id="RU003651"/>
    </source>
</evidence>
<dbReference type="GO" id="GO:0007033">
    <property type="term" value="P:vacuole organization"/>
    <property type="evidence" value="ECO:0007669"/>
    <property type="project" value="TreeGrafter"/>
</dbReference>
<dbReference type="GO" id="GO:0016197">
    <property type="term" value="P:endosomal transport"/>
    <property type="evidence" value="ECO:0007669"/>
    <property type="project" value="TreeGrafter"/>
</dbReference>
<organism evidence="3 4">
    <name type="scientific">Reticulomyxa filosa</name>
    <dbReference type="NCBI Taxonomy" id="46433"/>
    <lineage>
        <taxon>Eukaryota</taxon>
        <taxon>Sar</taxon>
        <taxon>Rhizaria</taxon>
        <taxon>Retaria</taxon>
        <taxon>Foraminifera</taxon>
        <taxon>Monothalamids</taxon>
        <taxon>Reticulomyxidae</taxon>
        <taxon>Reticulomyxa</taxon>
    </lineage>
</organism>
<dbReference type="SUPFAM" id="SSF52540">
    <property type="entry name" value="P-loop containing nucleoside triphosphate hydrolases"/>
    <property type="match status" value="1"/>
</dbReference>
<keyword evidence="1" id="KW-0067">ATP-binding</keyword>
<dbReference type="EMBL" id="ASPP01022605">
    <property type="protein sequence ID" value="ETO11264.1"/>
    <property type="molecule type" value="Genomic_DNA"/>
</dbReference>
<protein>
    <recommendedName>
        <fullName evidence="2">ATPase AAA-type core domain-containing protein</fullName>
    </recommendedName>
</protein>
<dbReference type="PROSITE" id="PS00674">
    <property type="entry name" value="AAA"/>
    <property type="match status" value="1"/>
</dbReference>
<comment type="similarity">
    <text evidence="1">Belongs to the AAA ATPase family.</text>
</comment>
<evidence type="ECO:0000259" key="2">
    <source>
        <dbReference type="Pfam" id="PF00004"/>
    </source>
</evidence>
<dbReference type="Gene3D" id="3.40.50.300">
    <property type="entry name" value="P-loop containing nucleotide triphosphate hydrolases"/>
    <property type="match status" value="1"/>
</dbReference>
<dbReference type="InterPro" id="IPR003960">
    <property type="entry name" value="ATPase_AAA_CS"/>
</dbReference>
<feature type="domain" description="ATPase AAA-type core" evidence="2">
    <location>
        <begin position="2"/>
        <end position="79"/>
    </location>
</feature>
<dbReference type="InterPro" id="IPR003959">
    <property type="entry name" value="ATPase_AAA_core"/>
</dbReference>
<dbReference type="Gene3D" id="1.10.8.60">
    <property type="match status" value="1"/>
</dbReference>
<gene>
    <name evidence="3" type="ORF">RFI_26114</name>
</gene>
<dbReference type="AlphaFoldDB" id="X6MBK9"/>
<dbReference type="Pfam" id="PF00004">
    <property type="entry name" value="AAA"/>
    <property type="match status" value="1"/>
</dbReference>
<evidence type="ECO:0000313" key="3">
    <source>
        <dbReference type="EMBL" id="ETO11264.1"/>
    </source>
</evidence>
<dbReference type="GO" id="GO:0016887">
    <property type="term" value="F:ATP hydrolysis activity"/>
    <property type="evidence" value="ECO:0007669"/>
    <property type="project" value="InterPro"/>
</dbReference>
<dbReference type="Proteomes" id="UP000023152">
    <property type="component" value="Unassembled WGS sequence"/>
</dbReference>
<dbReference type="InterPro" id="IPR027417">
    <property type="entry name" value="P-loop_NTPase"/>
</dbReference>
<dbReference type="OrthoDB" id="29072at2759"/>
<keyword evidence="1" id="KW-0547">Nucleotide-binding</keyword>
<dbReference type="PANTHER" id="PTHR23074">
    <property type="entry name" value="AAA DOMAIN-CONTAINING"/>
    <property type="match status" value="1"/>
</dbReference>
<sequence length="113" mass="12955">MAREKKPAIIFIDEIDSLAGKRSDNEQDNTRRIKTEFLVQMQGVGKDTRGILTLGATNCPWDLDPAIRRRFVKRIYIPLPEKEARKGMFKLHVGNTPNELSDEDFEILAEKTP</sequence>